<proteinExistence type="predicted"/>
<evidence type="ECO:0000313" key="1">
    <source>
        <dbReference type="Proteomes" id="UP000790787"/>
    </source>
</evidence>
<dbReference type="RefSeq" id="XP_075093695.1">
    <property type="nucleotide sequence ID" value="XM_075237594.1"/>
</dbReference>
<name>A0AC58T8Y1_TOBAC</name>
<accession>A0AC58T8Y1</accession>
<dbReference type="Proteomes" id="UP000790787">
    <property type="component" value="Chromosome 18"/>
</dbReference>
<organism evidence="1 2">
    <name type="scientific">Nicotiana tabacum</name>
    <name type="common">Common tobacco</name>
    <dbReference type="NCBI Taxonomy" id="4097"/>
    <lineage>
        <taxon>Eukaryota</taxon>
        <taxon>Viridiplantae</taxon>
        <taxon>Streptophyta</taxon>
        <taxon>Embryophyta</taxon>
        <taxon>Tracheophyta</taxon>
        <taxon>Spermatophyta</taxon>
        <taxon>Magnoliopsida</taxon>
        <taxon>eudicotyledons</taxon>
        <taxon>Gunneridae</taxon>
        <taxon>Pentapetalae</taxon>
        <taxon>asterids</taxon>
        <taxon>lamiids</taxon>
        <taxon>Solanales</taxon>
        <taxon>Solanaceae</taxon>
        <taxon>Nicotianoideae</taxon>
        <taxon>Nicotianeae</taxon>
        <taxon>Nicotiana</taxon>
    </lineage>
</organism>
<protein>
    <submittedName>
        <fullName evidence="2">Uncharacterized protein LOC142173015</fullName>
    </submittedName>
</protein>
<reference evidence="2" key="2">
    <citation type="submission" date="2025-08" db="UniProtKB">
        <authorList>
            <consortium name="RefSeq"/>
        </authorList>
    </citation>
    <scope>IDENTIFICATION</scope>
    <source>
        <tissue evidence="2">Leaf</tissue>
    </source>
</reference>
<evidence type="ECO:0000313" key="2">
    <source>
        <dbReference type="RefSeq" id="XP_075093695.1"/>
    </source>
</evidence>
<keyword evidence="1" id="KW-1185">Reference proteome</keyword>
<reference evidence="1" key="1">
    <citation type="journal article" date="2014" name="Nat. Commun.">
        <title>The tobacco genome sequence and its comparison with those of tomato and potato.</title>
        <authorList>
            <person name="Sierro N."/>
            <person name="Battey J.N."/>
            <person name="Ouadi S."/>
            <person name="Bakaher N."/>
            <person name="Bovet L."/>
            <person name="Willig A."/>
            <person name="Goepfert S."/>
            <person name="Peitsch M.C."/>
            <person name="Ivanov N.V."/>
        </authorList>
    </citation>
    <scope>NUCLEOTIDE SEQUENCE [LARGE SCALE GENOMIC DNA]</scope>
</reference>
<gene>
    <name evidence="2" type="primary">LOC142173015</name>
</gene>
<sequence length="252" mass="29656">MIYSCLPGVTLVLSKLYIRQFSVAFGLQANLTKSFIYFGGVEKTEQMRILQIISYSLGELPFKYLGIPLDTKYLTILRWQPLVERIVARVSSWTARKLSYARRVELVQTVLFGIQSYWAQLFIIPAKVMKLAAITKTYWDLAHKKDKASIRWIHAYYIKGKNILDIAIPQHASWMVRKILDARKNAQQIPSLNQQKNFIKQIYLGLMGNHNKVKWRRLLFHNDARPREIFSMWLQCHERLLIVDRLAKWESK</sequence>